<gene>
    <name evidence="6" type="ORF">VHEMI09586</name>
</gene>
<dbReference type="InterPro" id="IPR002563">
    <property type="entry name" value="Flavin_Rdtase-like_dom"/>
</dbReference>
<dbReference type="OrthoDB" id="10250990at2759"/>
<evidence type="ECO:0000256" key="1">
    <source>
        <dbReference type="ARBA" id="ARBA00001917"/>
    </source>
</evidence>
<accession>A0A0A1TGP3</accession>
<proteinExistence type="inferred from homology"/>
<dbReference type="STRING" id="1531966.A0A0A1TGP3"/>
<organism evidence="6 7">
    <name type="scientific">[Torrubiella] hemipterigena</name>
    <dbReference type="NCBI Taxonomy" id="1531966"/>
    <lineage>
        <taxon>Eukaryota</taxon>
        <taxon>Fungi</taxon>
        <taxon>Dikarya</taxon>
        <taxon>Ascomycota</taxon>
        <taxon>Pezizomycotina</taxon>
        <taxon>Sordariomycetes</taxon>
        <taxon>Hypocreomycetidae</taxon>
        <taxon>Hypocreales</taxon>
        <taxon>Clavicipitaceae</taxon>
        <taxon>Clavicipitaceae incertae sedis</taxon>
        <taxon>'Torrubiella' clade</taxon>
    </lineage>
</organism>
<feature type="domain" description="Flavin reductase like" evidence="5">
    <location>
        <begin position="15"/>
        <end position="173"/>
    </location>
</feature>
<dbReference type="GO" id="GO:0010181">
    <property type="term" value="F:FMN binding"/>
    <property type="evidence" value="ECO:0007669"/>
    <property type="project" value="InterPro"/>
</dbReference>
<comment type="similarity">
    <text evidence="3">Belongs to the flavoredoxin family.</text>
</comment>
<protein>
    <recommendedName>
        <fullName evidence="5">Flavin reductase like domain-containing protein</fullName>
    </recommendedName>
</protein>
<dbReference type="HOGENOM" id="CLU_075333_0_0_1"/>
<dbReference type="PANTHER" id="PTHR43567">
    <property type="entry name" value="FLAVOREDOXIN-RELATED-RELATED"/>
    <property type="match status" value="1"/>
</dbReference>
<dbReference type="InterPro" id="IPR052174">
    <property type="entry name" value="Flavoredoxin"/>
</dbReference>
<dbReference type="Pfam" id="PF01613">
    <property type="entry name" value="Flavin_Reduct"/>
    <property type="match status" value="1"/>
</dbReference>
<evidence type="ECO:0000313" key="6">
    <source>
        <dbReference type="EMBL" id="CEJ94029.1"/>
    </source>
</evidence>
<dbReference type="PANTHER" id="PTHR43567:SF1">
    <property type="entry name" value="FLAVOREDOXIN"/>
    <property type="match status" value="1"/>
</dbReference>
<feature type="region of interest" description="Disordered" evidence="4">
    <location>
        <begin position="216"/>
        <end position="246"/>
    </location>
</feature>
<dbReference type="SUPFAM" id="SSF50475">
    <property type="entry name" value="FMN-binding split barrel"/>
    <property type="match status" value="1"/>
</dbReference>
<comment type="cofactor">
    <cofactor evidence="1">
        <name>FMN</name>
        <dbReference type="ChEBI" id="CHEBI:58210"/>
    </cofactor>
</comment>
<keyword evidence="2" id="KW-0285">Flavoprotein</keyword>
<evidence type="ECO:0000256" key="2">
    <source>
        <dbReference type="ARBA" id="ARBA00022630"/>
    </source>
</evidence>
<dbReference type="InterPro" id="IPR012349">
    <property type="entry name" value="Split_barrel_FMN-bd"/>
</dbReference>
<evidence type="ECO:0000256" key="3">
    <source>
        <dbReference type="ARBA" id="ARBA00038054"/>
    </source>
</evidence>
<reference evidence="6 7" key="1">
    <citation type="journal article" date="2015" name="Genome Announc.">
        <title>Draft Genome Sequence and Gene Annotation of the Entomopathogenic Fungus Verticillium hemipterigenum.</title>
        <authorList>
            <person name="Horn F."/>
            <person name="Habel A."/>
            <person name="Scharf D.H."/>
            <person name="Dworschak J."/>
            <person name="Brakhage A.A."/>
            <person name="Guthke R."/>
            <person name="Hertweck C."/>
            <person name="Linde J."/>
        </authorList>
    </citation>
    <scope>NUCLEOTIDE SEQUENCE [LARGE SCALE GENOMIC DNA]</scope>
</reference>
<evidence type="ECO:0000256" key="4">
    <source>
        <dbReference type="SAM" id="MobiDB-lite"/>
    </source>
</evidence>
<evidence type="ECO:0000313" key="7">
    <source>
        <dbReference type="Proteomes" id="UP000039046"/>
    </source>
</evidence>
<evidence type="ECO:0000259" key="5">
    <source>
        <dbReference type="Pfam" id="PF01613"/>
    </source>
</evidence>
<dbReference type="Gene3D" id="2.30.110.10">
    <property type="entry name" value="Electron Transport, Fmn-binding Protein, Chain A"/>
    <property type="match status" value="1"/>
</dbReference>
<sequence length="246" mass="26845">MAHTTISPAILYWGTPVALIASENEDGSHNLCAISSAFWLGDRCILGFGASGHTIHNIRRTGQCTVNLPDESMTACINALATTTGTPSPSASKLNRGYRFVKDKWSVAALTQQQSISVRPPRVLECPVQMECEFADSHALMKDEPTMAGNLIIVELRVRQVHVHNTLRMAGYANRIDPDKWKPMIMSFQELYGIKSGKLGTSQLAKIDEEKYRIKPLSPVAATTSQQDDDGSKSETGARSEVLVAA</sequence>
<dbReference type="Proteomes" id="UP000039046">
    <property type="component" value="Unassembled WGS sequence"/>
</dbReference>
<dbReference type="AlphaFoldDB" id="A0A0A1TGP3"/>
<dbReference type="EMBL" id="CDHN01000006">
    <property type="protein sequence ID" value="CEJ94029.1"/>
    <property type="molecule type" value="Genomic_DNA"/>
</dbReference>
<name>A0A0A1TGP3_9HYPO</name>
<keyword evidence="7" id="KW-1185">Reference proteome</keyword>